<dbReference type="InterPro" id="IPR008258">
    <property type="entry name" value="Transglycosylase_SLT_dom_1"/>
</dbReference>
<dbReference type="GO" id="GO:0008933">
    <property type="term" value="F:peptidoglycan lytic transglycosylase activity"/>
    <property type="evidence" value="ECO:0007669"/>
    <property type="project" value="InterPro"/>
</dbReference>
<comment type="caution">
    <text evidence="6">The sequence shown here is derived from an EMBL/GenBank/DDBJ whole genome shotgun (WGS) entry which is preliminary data.</text>
</comment>
<dbReference type="AlphaFoldDB" id="A0A917YLK4"/>
<keyword evidence="3 4" id="KW-0732">Signal</keyword>
<dbReference type="PROSITE" id="PS00922">
    <property type="entry name" value="TRANSGLYCOSYLASE"/>
    <property type="match status" value="1"/>
</dbReference>
<gene>
    <name evidence="6" type="ORF">GCM10010991_30960</name>
</gene>
<accession>A0A917YLK4</accession>
<comment type="similarity">
    <text evidence="2">Belongs to the virb1 family.</text>
</comment>
<organism evidence="6 7">
    <name type="scientific">Gemmobacter aquaticus</name>
    <dbReference type="NCBI Taxonomy" id="490185"/>
    <lineage>
        <taxon>Bacteria</taxon>
        <taxon>Pseudomonadati</taxon>
        <taxon>Pseudomonadota</taxon>
        <taxon>Alphaproteobacteria</taxon>
        <taxon>Rhodobacterales</taxon>
        <taxon>Paracoccaceae</taxon>
        <taxon>Gemmobacter</taxon>
    </lineage>
</organism>
<evidence type="ECO:0000256" key="2">
    <source>
        <dbReference type="ARBA" id="ARBA00009387"/>
    </source>
</evidence>
<dbReference type="Gene3D" id="1.10.530.10">
    <property type="match status" value="1"/>
</dbReference>
<dbReference type="PANTHER" id="PTHR37423">
    <property type="entry name" value="SOLUBLE LYTIC MUREIN TRANSGLYCOSYLASE-RELATED"/>
    <property type="match status" value="1"/>
</dbReference>
<dbReference type="EMBL" id="BMLP01000007">
    <property type="protein sequence ID" value="GGO36637.1"/>
    <property type="molecule type" value="Genomic_DNA"/>
</dbReference>
<reference evidence="6 7" key="1">
    <citation type="journal article" date="2014" name="Int. J. Syst. Evol. Microbiol.">
        <title>Complete genome sequence of Corynebacterium casei LMG S-19264T (=DSM 44701T), isolated from a smear-ripened cheese.</title>
        <authorList>
            <consortium name="US DOE Joint Genome Institute (JGI-PGF)"/>
            <person name="Walter F."/>
            <person name="Albersmeier A."/>
            <person name="Kalinowski J."/>
            <person name="Ruckert C."/>
        </authorList>
    </citation>
    <scope>NUCLEOTIDE SEQUENCE [LARGE SCALE GENOMIC DNA]</scope>
    <source>
        <strain evidence="6 7">CGMCC 1.7029</strain>
    </source>
</reference>
<dbReference type="InterPro" id="IPR023346">
    <property type="entry name" value="Lysozyme-like_dom_sf"/>
</dbReference>
<dbReference type="InterPro" id="IPR008939">
    <property type="entry name" value="Lytic_TGlycosylase_superhlx_U"/>
</dbReference>
<dbReference type="GO" id="GO:0000270">
    <property type="term" value="P:peptidoglycan metabolic process"/>
    <property type="evidence" value="ECO:0007669"/>
    <property type="project" value="InterPro"/>
</dbReference>
<proteinExistence type="inferred from homology"/>
<evidence type="ECO:0000313" key="6">
    <source>
        <dbReference type="EMBL" id="GGO36637.1"/>
    </source>
</evidence>
<dbReference type="GO" id="GO:0004553">
    <property type="term" value="F:hydrolase activity, hydrolyzing O-glycosyl compounds"/>
    <property type="evidence" value="ECO:0007669"/>
    <property type="project" value="InterPro"/>
</dbReference>
<evidence type="ECO:0000256" key="3">
    <source>
        <dbReference type="ARBA" id="ARBA00022729"/>
    </source>
</evidence>
<dbReference type="PANTHER" id="PTHR37423:SF2">
    <property type="entry name" value="MEMBRANE-BOUND LYTIC MUREIN TRANSGLYCOSYLASE C"/>
    <property type="match status" value="1"/>
</dbReference>
<dbReference type="Proteomes" id="UP000598196">
    <property type="component" value="Unassembled WGS sequence"/>
</dbReference>
<dbReference type="GO" id="GO:0016020">
    <property type="term" value="C:membrane"/>
    <property type="evidence" value="ECO:0007669"/>
    <property type="project" value="InterPro"/>
</dbReference>
<feature type="chain" id="PRO_5037778375" evidence="4">
    <location>
        <begin position="20"/>
        <end position="641"/>
    </location>
</feature>
<evidence type="ECO:0000313" key="7">
    <source>
        <dbReference type="Proteomes" id="UP000598196"/>
    </source>
</evidence>
<dbReference type="CDD" id="cd13401">
    <property type="entry name" value="Slt70-like"/>
    <property type="match status" value="1"/>
</dbReference>
<dbReference type="InterPro" id="IPR000189">
    <property type="entry name" value="Transglyc_AS"/>
</dbReference>
<evidence type="ECO:0000256" key="1">
    <source>
        <dbReference type="ARBA" id="ARBA00007734"/>
    </source>
</evidence>
<feature type="signal peptide" evidence="4">
    <location>
        <begin position="1"/>
        <end position="19"/>
    </location>
</feature>
<evidence type="ECO:0000256" key="4">
    <source>
        <dbReference type="SAM" id="SignalP"/>
    </source>
</evidence>
<dbReference type="SUPFAM" id="SSF48435">
    <property type="entry name" value="Bacterial muramidases"/>
    <property type="match status" value="1"/>
</dbReference>
<evidence type="ECO:0000259" key="5">
    <source>
        <dbReference type="Pfam" id="PF01464"/>
    </source>
</evidence>
<dbReference type="Gene3D" id="1.25.20.10">
    <property type="entry name" value="Bacterial muramidases"/>
    <property type="match status" value="1"/>
</dbReference>
<keyword evidence="7" id="KW-1185">Reference proteome</keyword>
<dbReference type="SUPFAM" id="SSF53955">
    <property type="entry name" value="Lysozyme-like"/>
    <property type="match status" value="1"/>
</dbReference>
<feature type="domain" description="Transglycosylase SLT" evidence="5">
    <location>
        <begin position="487"/>
        <end position="589"/>
    </location>
</feature>
<name>A0A917YLK4_9RHOB</name>
<protein>
    <submittedName>
        <fullName evidence="6">Lytic transglycosylase</fullName>
    </submittedName>
</protein>
<dbReference type="GO" id="GO:0042597">
    <property type="term" value="C:periplasmic space"/>
    <property type="evidence" value="ECO:0007669"/>
    <property type="project" value="InterPro"/>
</dbReference>
<comment type="similarity">
    <text evidence="1">Belongs to the transglycosylase Slt family.</text>
</comment>
<sequence>MNMLRPLLLCLALATPAMGQSDLADNLRLALNEAGRKNWSEAARLAAGSPVSADLIEWQRLRAGEGTLSEYEAFLARRPDWPGLALLREKGEEAVARSTTPERILAWFGNSLPQTGAGSLAVIGALRATGRTAEAEAEAQRAWVELPLSSEDQSKLLALYPGLTQLNEERLAHMLWEDEPSQAERVAGQMPEGWQALAQARIALRERKDGVDTLVKRVPRPLAAHPLLAQARMDWRIARDLWDDAAALMLDHSGSAEALGNPQAWAKRRAQLARQLSRDGKAQLAYRVAASHHLSEGADYADLEFLAGFIALRQMGDAGTALQHFRNLEARVTTPISLSRALYWQGRALEALGDPTATARYQAAAQHQTAYYGLLAAEKLGQSLDPALLAPLSALDWRARPFARSSVMQAALLLLSAGDKPQGTRFLLHLAETQSPEDLASLAQLALTLDQPHIAVLLAKQGAERGIILPGAYYPVPDLIPNDGLAVSRAFALAIARRESEFDPTARSSVGARGLMQLMPETAERTAKSLGLPFELGRLTSDPAYNVTLGSAYLAKLVEEFGPSVALVASGYNAGPGRPRRWIGEFGDPRASAVDVVDWVEMIPFTETRTYVMRVAESLVIYRAKLRGTPGPVRLTAELKG</sequence>
<dbReference type="OrthoDB" id="9815002at2"/>
<dbReference type="Pfam" id="PF01464">
    <property type="entry name" value="SLT"/>
    <property type="match status" value="1"/>
</dbReference>